<gene>
    <name evidence="2" type="primary">ptsI_19</name>
    <name evidence="2" type="ORF">SDC9_140088</name>
</gene>
<feature type="domain" description="PEP-utilising enzyme C-terminal" evidence="1">
    <location>
        <begin position="1"/>
        <end position="112"/>
    </location>
</feature>
<dbReference type="InterPro" id="IPR000121">
    <property type="entry name" value="PEP_util_C"/>
</dbReference>
<proteinExistence type="predicted"/>
<dbReference type="GO" id="GO:0008965">
    <property type="term" value="F:phosphoenolpyruvate-protein phosphotransferase activity"/>
    <property type="evidence" value="ECO:0007669"/>
    <property type="project" value="UniProtKB-EC"/>
</dbReference>
<dbReference type="Pfam" id="PF02896">
    <property type="entry name" value="PEP-utilizers_C"/>
    <property type="match status" value="1"/>
</dbReference>
<dbReference type="Gene3D" id="3.20.20.60">
    <property type="entry name" value="Phosphoenolpyruvate-binding domains"/>
    <property type="match status" value="1"/>
</dbReference>
<organism evidence="2">
    <name type="scientific">bioreactor metagenome</name>
    <dbReference type="NCBI Taxonomy" id="1076179"/>
    <lineage>
        <taxon>unclassified sequences</taxon>
        <taxon>metagenomes</taxon>
        <taxon>ecological metagenomes</taxon>
    </lineage>
</organism>
<protein>
    <submittedName>
        <fullName evidence="2">Phosphoenolpyruvate-protein phosphotransferase</fullName>
        <ecNumber evidence="2">2.7.3.9</ecNumber>
    </submittedName>
</protein>
<dbReference type="SUPFAM" id="SSF51621">
    <property type="entry name" value="Phosphoenolpyruvate/pyruvate domain"/>
    <property type="match status" value="1"/>
</dbReference>
<dbReference type="EMBL" id="VSSQ01039823">
    <property type="protein sequence ID" value="MPM92952.1"/>
    <property type="molecule type" value="Genomic_DNA"/>
</dbReference>
<dbReference type="AlphaFoldDB" id="A0A645DX93"/>
<dbReference type="InterPro" id="IPR050499">
    <property type="entry name" value="PEP-utilizing_PTS_enzyme"/>
</dbReference>
<dbReference type="PRINTS" id="PR01736">
    <property type="entry name" value="PHPHTRNFRASE"/>
</dbReference>
<keyword evidence="2" id="KW-0670">Pyruvate</keyword>
<comment type="caution">
    <text evidence="2">The sequence shown here is derived from an EMBL/GenBank/DDBJ whole genome shotgun (WGS) entry which is preliminary data.</text>
</comment>
<keyword evidence="2" id="KW-0808">Transferase</keyword>
<dbReference type="PANTHER" id="PTHR46244:SF3">
    <property type="entry name" value="PHOSPHOENOLPYRUVATE-PROTEIN PHOSPHOTRANSFERASE"/>
    <property type="match status" value="1"/>
</dbReference>
<evidence type="ECO:0000259" key="1">
    <source>
        <dbReference type="Pfam" id="PF02896"/>
    </source>
</evidence>
<name>A0A645DX93_9ZZZZ</name>
<evidence type="ECO:0000313" key="2">
    <source>
        <dbReference type="EMBL" id="MPM92952.1"/>
    </source>
</evidence>
<dbReference type="InterPro" id="IPR040442">
    <property type="entry name" value="Pyrv_kinase-like_dom_sf"/>
</dbReference>
<accession>A0A645DX93</accession>
<sequence length="148" mass="15664">MIEIPSAAVCADIFARDADFASIGTNDLCQYTFAADRMNPAIAKYAQPLSAAMLRLVRMCAQAFDSAGKPLSVCGELAGEARAIPLLLGCGIRKLSMSAAVAGKIKRVVRACNLDECESLAREAMSLSETSAIVALTEEYLISKNVLS</sequence>
<dbReference type="PANTHER" id="PTHR46244">
    <property type="entry name" value="PHOSPHOENOLPYRUVATE-PROTEIN PHOSPHOTRANSFERASE"/>
    <property type="match status" value="1"/>
</dbReference>
<dbReference type="InterPro" id="IPR015813">
    <property type="entry name" value="Pyrv/PenolPyrv_kinase-like_dom"/>
</dbReference>
<dbReference type="EC" id="2.7.3.9" evidence="2"/>
<reference evidence="2" key="1">
    <citation type="submission" date="2019-08" db="EMBL/GenBank/DDBJ databases">
        <authorList>
            <person name="Kucharzyk K."/>
            <person name="Murdoch R.W."/>
            <person name="Higgins S."/>
            <person name="Loffler F."/>
        </authorList>
    </citation>
    <scope>NUCLEOTIDE SEQUENCE</scope>
</reference>